<reference evidence="5" key="5">
    <citation type="journal article" date="1994" name="Virology">
        <title>Identification and characterization of Marek's disease virus genes homologous to ICP27 and glycoprotein K of herpes simplex virus-1.</title>
        <authorList>
            <person name="Ren D."/>
            <person name="Lee L.F."/>
            <person name="Coussens P.M."/>
        </authorList>
    </citation>
    <scope>NUCLEOTIDE SEQUENCE [LARGE SCALE GENOMIC DNA]</scope>
</reference>
<dbReference type="HAMAP" id="MF_04019">
    <property type="entry name" value="HSV_TRX2"/>
    <property type="match status" value="1"/>
</dbReference>
<keyword evidence="3" id="KW-0946">Virion</keyword>
<organism evidence="4 5">
    <name type="scientific">Gallid alphaherpesvirus 2</name>
    <dbReference type="NCBI Taxonomy" id="10390"/>
    <lineage>
        <taxon>Viruses</taxon>
        <taxon>Duplodnaviria</taxon>
        <taxon>Heunggongvirae</taxon>
        <taxon>Peploviricota</taxon>
        <taxon>Herviviricetes</taxon>
        <taxon>Herpesvirales</taxon>
        <taxon>Orthoherpesviridae</taxon>
        <taxon>Alphaherpesvirinae</taxon>
        <taxon>Mardivirus</taxon>
        <taxon>Mardivirus gallidalpha2</taxon>
    </lineage>
</organism>
<dbReference type="InterPro" id="IPR002690">
    <property type="entry name" value="Herpes_capsid_2"/>
</dbReference>
<reference evidence="4 5" key="8">
    <citation type="journal article" date="2000" name="Proc. Natl. Acad. Sci. U.S.A.">
        <title>The complete unique long sequence and the overall genomic organization of the GA strain of Marek's disease virus.</title>
        <authorList>
            <person name="Lee L.F."/>
            <person name="Wu P."/>
            <person name="Sui D."/>
            <person name="Ren D."/>
            <person name="Kamil J."/>
            <person name="Kung H.J."/>
            <person name="Witter R.L."/>
        </authorList>
    </citation>
    <scope>NUCLEOTIDE SEQUENCE [LARGE SCALE GENOMIC DNA]</scope>
    <source>
        <strain evidence="4">GA</strain>
    </source>
</reference>
<reference evidence="4 5" key="3">
    <citation type="journal article" date="1992" name="Proc. Natl. Acad. Sci. U.S.A.">
        <title>Marek disease virus encodes a basic-leucine zipper gene resembling the fos/jun oncogenes that is highly expressed in lymphoblastoid tumors.</title>
        <authorList>
            <person name="Jones D."/>
            <person name="Lee L."/>
            <person name="Liu J.L."/>
            <person name="Kung H.J."/>
            <person name="Tillotson J.K."/>
        </authorList>
    </citation>
    <scope>NUCLEOTIDE SEQUENCE [LARGE SCALE GENOMIC DNA]</scope>
    <source>
        <strain evidence="4">GA</strain>
    </source>
</reference>
<sequence length="319" mass="35158">MSTSNGTIVEIELPCKLSTCDANLLQRCEGRVVFLPFVRARVLLKDVDYKSFYIAGTEPDTLSLLSTFKTRFACRHHSCLAWPNERCSLGNGIYSNGLALQNTGPFDLCNGDTVCLMPPIFPNVCCRIRLESIDTELLFPVTVPTRLANEILAKTLSRAIEAIGRGQMPPPTSRESETIMYNGRSYTISPTLHSLDAAESTVRTLLLNMIFAINEGNMILYTMIPTLLTLGASDGYINALVGLETATRAVGQLIRIPNPPPLQDAWRRYPVYEALSAWITMTLNLGNVLSLHPLLKVCTFDGPANIKAGDLCPVIANWY</sequence>
<evidence type="ECO:0000313" key="5">
    <source>
        <dbReference type="Proteomes" id="UP000138113"/>
    </source>
</evidence>
<evidence type="ECO:0000256" key="3">
    <source>
        <dbReference type="ARBA" id="ARBA00022844"/>
    </source>
</evidence>
<dbReference type="GO" id="GO:0019028">
    <property type="term" value="C:viral capsid"/>
    <property type="evidence" value="ECO:0007669"/>
    <property type="project" value="UniProtKB-KW"/>
</dbReference>
<name>Q9IBV7_9ALPH</name>
<reference evidence="5" key="4">
    <citation type="journal article" date="1993" name="J. Gen. Virol.">
        <title>Nucleotide and predicted amino acid sequences of Marek's disease virus homologues of herpes simplex virus major tegument proteins.</title>
        <authorList>
            <person name="Yanagida N."/>
            <person name="Yoshida S."/>
            <person name="Nazerian K."/>
            <person name="Lee L.F."/>
        </authorList>
    </citation>
    <scope>NUCLEOTIDE SEQUENCE [LARGE SCALE GENOMIC DNA]</scope>
</reference>
<evidence type="ECO:0000256" key="2">
    <source>
        <dbReference type="ARBA" id="ARBA00022562"/>
    </source>
</evidence>
<keyword evidence="2" id="KW-1048">Host nucleus</keyword>
<keyword evidence="1" id="KW-0167">Capsid protein</keyword>
<evidence type="ECO:0000313" key="4">
    <source>
        <dbReference type="EMBL" id="AAF66753.1"/>
    </source>
</evidence>
<gene>
    <name evidence="4" type="primary">UL18</name>
</gene>
<accession>Q9IBV7</accession>
<reference evidence="5" key="7">
    <citation type="journal article" date="1995" name="Virus Res.">
        <title>Identification and characterization of a Marek's disease virus gene encoding DNA polymerase.</title>
        <authorList>
            <person name="Sui D."/>
            <person name="Wu P."/>
            <person name="Kung H.J."/>
            <person name="Lee L.F."/>
        </authorList>
    </citation>
    <scope>NUCLEOTIDE SEQUENCE [LARGE SCALE GENOMIC DNA]</scope>
</reference>
<protein>
    <submittedName>
        <fullName evidence="4">UL18</fullName>
    </submittedName>
</protein>
<proteinExistence type="inferred from homology"/>
<dbReference type="Proteomes" id="UP000138113">
    <property type="component" value="Segment"/>
</dbReference>
<reference evidence="5" key="1">
    <citation type="journal article" date="1988" name="J. Virol.">
        <title>Structure and complete nucleotide sequence of the Marek's disease herpesvirus gp57-65 gene.</title>
        <authorList>
            <person name="Coussens P.M."/>
            <person name="Velicer L.F."/>
        </authorList>
    </citation>
    <scope>NUCLEOTIDE SEQUENCE [LARGE SCALE GENOMIC DNA]</scope>
</reference>
<dbReference type="EMBL" id="AF147806">
    <property type="protein sequence ID" value="AAF66753.1"/>
    <property type="molecule type" value="Genomic_DNA"/>
</dbReference>
<dbReference type="Pfam" id="PF01802">
    <property type="entry name" value="Herpes_V23"/>
    <property type="match status" value="1"/>
</dbReference>
<evidence type="ECO:0000256" key="1">
    <source>
        <dbReference type="ARBA" id="ARBA00022561"/>
    </source>
</evidence>
<reference evidence="5" key="6">
    <citation type="journal article" date="1994" name="Virology">
        <title>Identification and characterization of a Marek's disease virus gene homologous to glycoprotein L of herpes simplex virus.</title>
        <authorList>
            <person name="Yoshida S."/>
            <person name="Lee L.F."/>
            <person name="Yanagida N."/>
            <person name="Nazerian K."/>
        </authorList>
    </citation>
    <scope>NUCLEOTIDE SEQUENCE [LARGE SCALE GENOMIC DNA]</scope>
</reference>
<reference evidence="5" key="2">
    <citation type="journal article" date="1991" name="J. Virol.">
        <title>Structural analysis and transcriptional mapping of the Marek's disease virus gene encoding pp38, an antigen associated with transformed cells.</title>
        <authorList>
            <person name="Cui Z.Z."/>
            <person name="Lee L.F."/>
            <person name="Liu J.L."/>
            <person name="Kung H.J."/>
        </authorList>
    </citation>
    <scope>NUCLEOTIDE SEQUENCE [LARGE SCALE GENOMIC DNA]</scope>
</reference>
<dbReference type="GO" id="GO:0005198">
    <property type="term" value="F:structural molecule activity"/>
    <property type="evidence" value="ECO:0007669"/>
    <property type="project" value="InterPro"/>
</dbReference>